<dbReference type="EMBL" id="JABZRE010000002">
    <property type="protein sequence ID" value="MBF1306381.1"/>
    <property type="molecule type" value="Genomic_DNA"/>
</dbReference>
<protein>
    <submittedName>
        <fullName evidence="1">Uncharacterized protein</fullName>
    </submittedName>
</protein>
<evidence type="ECO:0000313" key="2">
    <source>
        <dbReference type="Proteomes" id="UP000758611"/>
    </source>
</evidence>
<name>A0A930H328_9FIRM</name>
<organism evidence="1 2">
    <name type="scientific">Parvimonas micra</name>
    <dbReference type="NCBI Taxonomy" id="33033"/>
    <lineage>
        <taxon>Bacteria</taxon>
        <taxon>Bacillati</taxon>
        <taxon>Bacillota</taxon>
        <taxon>Tissierellia</taxon>
        <taxon>Tissierellales</taxon>
        <taxon>Peptoniphilaceae</taxon>
        <taxon>Parvimonas</taxon>
    </lineage>
</organism>
<dbReference type="RefSeq" id="WP_278476921.1">
    <property type="nucleotide sequence ID" value="NZ_JABZRE010000002.1"/>
</dbReference>
<evidence type="ECO:0000313" key="1">
    <source>
        <dbReference type="EMBL" id="MBF1306381.1"/>
    </source>
</evidence>
<dbReference type="Proteomes" id="UP000758611">
    <property type="component" value="Unassembled WGS sequence"/>
</dbReference>
<accession>A0A930H328</accession>
<gene>
    <name evidence="1" type="ORF">HXM94_01140</name>
</gene>
<dbReference type="AlphaFoldDB" id="A0A930H328"/>
<sequence length="232" mass="27311">MIKKEQESYRASFVRQLTSLNNESTFQKVLNEKDLSSIHFDKVSYTTKSGDVFRTYPSENDPTVSLINKAKNLSDVITDLATKVKEDKTFSVTPFYINFYYSRVNEDITLLRSEVDKNKIVVNLKLFNFYISSNDTVIELSDNFLYLMSEFMTTIIESYSNRFLFQEDSKEFNVNFKNLANNQKLLLDFYEDNQIKREIKEIFSNQKIFDNKSTSEIKRLNSLILEVIKENE</sequence>
<proteinExistence type="predicted"/>
<reference evidence="1" key="1">
    <citation type="submission" date="2020-04" db="EMBL/GenBank/DDBJ databases">
        <title>Deep metagenomics examines the oral microbiome during advanced dental caries in children, revealing novel taxa and co-occurrences with host molecules.</title>
        <authorList>
            <person name="Baker J.L."/>
            <person name="Morton J.T."/>
            <person name="Dinis M."/>
            <person name="Alvarez R."/>
            <person name="Tran N.C."/>
            <person name="Knight R."/>
            <person name="Edlund A."/>
        </authorList>
    </citation>
    <scope>NUCLEOTIDE SEQUENCE</scope>
    <source>
        <strain evidence="1">JCVI_23_bin.11</strain>
    </source>
</reference>
<comment type="caution">
    <text evidence="1">The sequence shown here is derived from an EMBL/GenBank/DDBJ whole genome shotgun (WGS) entry which is preliminary data.</text>
</comment>